<reference evidence="1" key="1">
    <citation type="submission" date="2017-02" db="EMBL/GenBank/DDBJ databases">
        <authorList>
            <person name="Regsiter A."/>
            <person name="William W."/>
        </authorList>
    </citation>
    <scope>NUCLEOTIDE SEQUENCE</scope>
    <source>
        <strain evidence="1">BdmA 4</strain>
    </source>
</reference>
<evidence type="ECO:0000313" key="1">
    <source>
        <dbReference type="EMBL" id="SLM17600.1"/>
    </source>
</evidence>
<dbReference type="AlphaFoldDB" id="A0A3P3XMT5"/>
<name>A0A3P3XMT5_9SPIR</name>
<gene>
    <name evidence="1" type="ORF">SPIRO4BDMA_40169</name>
</gene>
<protein>
    <submittedName>
        <fullName evidence="1">Uncharacterized protein</fullName>
    </submittedName>
</protein>
<proteinExistence type="predicted"/>
<dbReference type="InterPro" id="IPR058303">
    <property type="entry name" value="DUF7990"/>
</dbReference>
<accession>A0A3P3XMT5</accession>
<sequence>MNEKMKLLHLLRRGAKTLVQVQREKATSMLDFELKELENIFALLLLGGFVGIPSPPSPIAIELLPYLERELVVMFARTDMSVDPIGSLVGMLEID</sequence>
<dbReference type="Pfam" id="PF25952">
    <property type="entry name" value="DUF7990"/>
    <property type="match status" value="1"/>
</dbReference>
<dbReference type="EMBL" id="FWDO01000004">
    <property type="protein sequence ID" value="SLM17600.1"/>
    <property type="molecule type" value="Genomic_DNA"/>
</dbReference>
<organism evidence="1">
    <name type="scientific">uncultured spirochete</name>
    <dbReference type="NCBI Taxonomy" id="156406"/>
    <lineage>
        <taxon>Bacteria</taxon>
        <taxon>Pseudomonadati</taxon>
        <taxon>Spirochaetota</taxon>
        <taxon>Spirochaetia</taxon>
        <taxon>Spirochaetales</taxon>
        <taxon>environmental samples</taxon>
    </lineage>
</organism>